<dbReference type="InterPro" id="IPR050109">
    <property type="entry name" value="HTH-type_TetR-like_transc_reg"/>
</dbReference>
<name>A0ABN3IV23_9ACTN</name>
<dbReference type="Pfam" id="PF00440">
    <property type="entry name" value="TetR_N"/>
    <property type="match status" value="1"/>
</dbReference>
<feature type="region of interest" description="Disordered" evidence="3">
    <location>
        <begin position="223"/>
        <end position="250"/>
    </location>
</feature>
<dbReference type="SUPFAM" id="SSF46689">
    <property type="entry name" value="Homeodomain-like"/>
    <property type="match status" value="1"/>
</dbReference>
<comment type="caution">
    <text evidence="5">The sequence shown here is derived from an EMBL/GenBank/DDBJ whole genome shotgun (WGS) entry which is preliminary data.</text>
</comment>
<gene>
    <name evidence="5" type="ORF">GCM10010191_23730</name>
</gene>
<feature type="compositionally biased region" description="Low complexity" evidence="3">
    <location>
        <begin position="227"/>
        <end position="236"/>
    </location>
</feature>
<dbReference type="InterPro" id="IPR001647">
    <property type="entry name" value="HTH_TetR"/>
</dbReference>
<keyword evidence="1 2" id="KW-0238">DNA-binding</keyword>
<organism evidence="5 6">
    <name type="scientific">Actinomadura vinacea</name>
    <dbReference type="NCBI Taxonomy" id="115336"/>
    <lineage>
        <taxon>Bacteria</taxon>
        <taxon>Bacillati</taxon>
        <taxon>Actinomycetota</taxon>
        <taxon>Actinomycetes</taxon>
        <taxon>Streptosporangiales</taxon>
        <taxon>Thermomonosporaceae</taxon>
        <taxon>Actinomadura</taxon>
    </lineage>
</organism>
<dbReference type="Proteomes" id="UP001501231">
    <property type="component" value="Unassembled WGS sequence"/>
</dbReference>
<evidence type="ECO:0000313" key="6">
    <source>
        <dbReference type="Proteomes" id="UP001501231"/>
    </source>
</evidence>
<keyword evidence="6" id="KW-1185">Reference proteome</keyword>
<evidence type="ECO:0000256" key="2">
    <source>
        <dbReference type="PROSITE-ProRule" id="PRU00335"/>
    </source>
</evidence>
<dbReference type="PANTHER" id="PTHR30055">
    <property type="entry name" value="HTH-TYPE TRANSCRIPTIONAL REGULATOR RUTR"/>
    <property type="match status" value="1"/>
</dbReference>
<dbReference type="PROSITE" id="PS50977">
    <property type="entry name" value="HTH_TETR_2"/>
    <property type="match status" value="1"/>
</dbReference>
<dbReference type="InterPro" id="IPR009057">
    <property type="entry name" value="Homeodomain-like_sf"/>
</dbReference>
<dbReference type="EMBL" id="BAAARW010000011">
    <property type="protein sequence ID" value="GAA2413258.1"/>
    <property type="molecule type" value="Genomic_DNA"/>
</dbReference>
<evidence type="ECO:0000313" key="5">
    <source>
        <dbReference type="EMBL" id="GAA2413258.1"/>
    </source>
</evidence>
<sequence>MYPRFYRRSVTAGNRRRPSTPPGAGGRRTQEQRRTQTQQRLLDATAEALADLGWSGLSTTEVSRRAGVSRGAQQHHYPTKMTLVAAALEHLLERLRAEYVRAFAELPAERRDVAGALDLFWDTLQQPPALALLELTLAGRTDEDLRELGIDLSERVVQIVKEVFHGLFPETLPEDLVDTLIRGLFALLVGLSLQNSLDGDAHGHQAAVLARLKEFARVLVPDQGTVPETGTEAGAAPAPPTPPDPRERPT</sequence>
<dbReference type="Gene3D" id="1.10.357.10">
    <property type="entry name" value="Tetracycline Repressor, domain 2"/>
    <property type="match status" value="1"/>
</dbReference>
<evidence type="ECO:0000256" key="3">
    <source>
        <dbReference type="SAM" id="MobiDB-lite"/>
    </source>
</evidence>
<accession>A0ABN3IV23</accession>
<evidence type="ECO:0000256" key="1">
    <source>
        <dbReference type="ARBA" id="ARBA00023125"/>
    </source>
</evidence>
<feature type="region of interest" description="Disordered" evidence="3">
    <location>
        <begin position="1"/>
        <end position="37"/>
    </location>
</feature>
<feature type="DNA-binding region" description="H-T-H motif" evidence="2">
    <location>
        <begin position="58"/>
        <end position="77"/>
    </location>
</feature>
<evidence type="ECO:0000259" key="4">
    <source>
        <dbReference type="PROSITE" id="PS50977"/>
    </source>
</evidence>
<proteinExistence type="predicted"/>
<reference evidence="5 6" key="1">
    <citation type="journal article" date="2019" name="Int. J. Syst. Evol. Microbiol.">
        <title>The Global Catalogue of Microorganisms (GCM) 10K type strain sequencing project: providing services to taxonomists for standard genome sequencing and annotation.</title>
        <authorList>
            <consortium name="The Broad Institute Genomics Platform"/>
            <consortium name="The Broad Institute Genome Sequencing Center for Infectious Disease"/>
            <person name="Wu L."/>
            <person name="Ma J."/>
        </authorList>
    </citation>
    <scope>NUCLEOTIDE SEQUENCE [LARGE SCALE GENOMIC DNA]</scope>
    <source>
        <strain evidence="5 6">JCM 3325</strain>
    </source>
</reference>
<feature type="domain" description="HTH tetR-type" evidence="4">
    <location>
        <begin position="35"/>
        <end position="95"/>
    </location>
</feature>
<dbReference type="PANTHER" id="PTHR30055:SF226">
    <property type="entry name" value="HTH-TYPE TRANSCRIPTIONAL REGULATOR PKSA"/>
    <property type="match status" value="1"/>
</dbReference>
<protein>
    <recommendedName>
        <fullName evidence="4">HTH tetR-type domain-containing protein</fullName>
    </recommendedName>
</protein>